<protein>
    <recommendedName>
        <fullName evidence="2">histidine kinase</fullName>
        <ecNumber evidence="2">2.7.13.3</ecNumber>
    </recommendedName>
</protein>
<keyword evidence="3" id="KW-0597">Phosphoprotein</keyword>
<dbReference type="PANTHER" id="PTHR24421">
    <property type="entry name" value="NITRATE/NITRITE SENSOR PROTEIN NARX-RELATED"/>
    <property type="match status" value="1"/>
</dbReference>
<reference evidence="12 13" key="1">
    <citation type="journal article" date="2019" name="Int. J. Syst. Evol. Microbiol.">
        <title>The Global Catalogue of Microorganisms (GCM) 10K type strain sequencing project: providing services to taxonomists for standard genome sequencing and annotation.</title>
        <authorList>
            <consortium name="The Broad Institute Genomics Platform"/>
            <consortium name="The Broad Institute Genome Sequencing Center for Infectious Disease"/>
            <person name="Wu L."/>
            <person name="Ma J."/>
        </authorList>
    </citation>
    <scope>NUCLEOTIDE SEQUENCE [LARGE SCALE GENOMIC DNA]</scope>
    <source>
        <strain evidence="12 13">JCM 4805</strain>
    </source>
</reference>
<keyword evidence="5" id="KW-0547">Nucleotide-binding</keyword>
<dbReference type="Proteomes" id="UP001500909">
    <property type="component" value="Unassembled WGS sequence"/>
</dbReference>
<dbReference type="Gene3D" id="1.20.5.1930">
    <property type="match status" value="1"/>
</dbReference>
<dbReference type="GO" id="GO:0016301">
    <property type="term" value="F:kinase activity"/>
    <property type="evidence" value="ECO:0007669"/>
    <property type="project" value="UniProtKB-KW"/>
</dbReference>
<evidence type="ECO:0000256" key="10">
    <source>
        <dbReference type="SAM" id="Phobius"/>
    </source>
</evidence>
<dbReference type="Pfam" id="PF07730">
    <property type="entry name" value="HisKA_3"/>
    <property type="match status" value="1"/>
</dbReference>
<keyword evidence="8" id="KW-0902">Two-component regulatory system</keyword>
<evidence type="ECO:0000256" key="3">
    <source>
        <dbReference type="ARBA" id="ARBA00022553"/>
    </source>
</evidence>
<dbReference type="PANTHER" id="PTHR24421:SF10">
    <property type="entry name" value="NITRATE_NITRITE SENSOR PROTEIN NARQ"/>
    <property type="match status" value="1"/>
</dbReference>
<feature type="transmembrane region" description="Helical" evidence="10">
    <location>
        <begin position="65"/>
        <end position="85"/>
    </location>
</feature>
<keyword evidence="7" id="KW-0067">ATP-binding</keyword>
<feature type="transmembrane region" description="Helical" evidence="10">
    <location>
        <begin position="37"/>
        <end position="59"/>
    </location>
</feature>
<dbReference type="EMBL" id="BAAABY010000023">
    <property type="protein sequence ID" value="GAA0464961.1"/>
    <property type="molecule type" value="Genomic_DNA"/>
</dbReference>
<proteinExistence type="predicted"/>
<name>A0ABN1A107_9ACTN</name>
<evidence type="ECO:0000256" key="4">
    <source>
        <dbReference type="ARBA" id="ARBA00022679"/>
    </source>
</evidence>
<keyword evidence="4" id="KW-0808">Transferase</keyword>
<keyword evidence="13" id="KW-1185">Reference proteome</keyword>
<organism evidence="12 13">
    <name type="scientific">Streptomyces olivaceiscleroticus</name>
    <dbReference type="NCBI Taxonomy" id="68245"/>
    <lineage>
        <taxon>Bacteria</taxon>
        <taxon>Bacillati</taxon>
        <taxon>Actinomycetota</taxon>
        <taxon>Actinomycetes</taxon>
        <taxon>Kitasatosporales</taxon>
        <taxon>Streptomycetaceae</taxon>
        <taxon>Streptomyces</taxon>
    </lineage>
</organism>
<dbReference type="InterPro" id="IPR036890">
    <property type="entry name" value="HATPase_C_sf"/>
</dbReference>
<evidence type="ECO:0000256" key="9">
    <source>
        <dbReference type="SAM" id="MobiDB-lite"/>
    </source>
</evidence>
<evidence type="ECO:0000313" key="12">
    <source>
        <dbReference type="EMBL" id="GAA0464961.1"/>
    </source>
</evidence>
<evidence type="ECO:0000256" key="1">
    <source>
        <dbReference type="ARBA" id="ARBA00000085"/>
    </source>
</evidence>
<dbReference type="Gene3D" id="3.30.565.10">
    <property type="entry name" value="Histidine kinase-like ATPase, C-terminal domain"/>
    <property type="match status" value="1"/>
</dbReference>
<gene>
    <name evidence="12" type="ORF">GCM10010361_31180</name>
</gene>
<keyword evidence="10" id="KW-1133">Transmembrane helix</keyword>
<feature type="transmembrane region" description="Helical" evidence="10">
    <location>
        <begin position="206"/>
        <end position="226"/>
    </location>
</feature>
<feature type="domain" description="Signal transduction histidine kinase subgroup 3 dimerisation and phosphoacceptor" evidence="11">
    <location>
        <begin position="258"/>
        <end position="321"/>
    </location>
</feature>
<evidence type="ECO:0000256" key="8">
    <source>
        <dbReference type="ARBA" id="ARBA00023012"/>
    </source>
</evidence>
<comment type="catalytic activity">
    <reaction evidence="1">
        <text>ATP + protein L-histidine = ADP + protein N-phospho-L-histidine.</text>
        <dbReference type="EC" id="2.7.13.3"/>
    </reaction>
</comment>
<evidence type="ECO:0000256" key="7">
    <source>
        <dbReference type="ARBA" id="ARBA00022840"/>
    </source>
</evidence>
<dbReference type="InterPro" id="IPR011712">
    <property type="entry name" value="Sig_transdc_His_kin_sub3_dim/P"/>
</dbReference>
<sequence>MRWHDVDVLPTPSVPVLPAPLRAAVRPLFRTVTYSRWLHLLVASVLGILCGFFRSGTFAPGGRPWLWIAVLPLPLVLLAALVPVVRRFEGIQARLLLFPGPHAAHGTHDADGTYDAGGGSHEVHGQAAGGRRGTGRSGAHAISTTPSATWADRCRTAVWLLLRLEAGVALTALTIQLPALTAVFVGAGTGHPVQLRSLPAIASPQWWYLLLAPLPMALLFAVAVVAGRGMAAAAPRLLGPSAAERLAALETRTERLLEHNRLAQELHDSIGHALTVAVVQAGAARAAGSPEFTDRALAAIEETGRQALDDLERALRLLRQDTTRSADRPTLADAARLLESARAAGSTVSAELHGALEEVPGPVSREGYRMVQEALTNVLRHAGPVAVSVRIAASRDELELDIRNPLPAPVPADAAGAVPGGRGRGLRGIRERAALLGGVAETGPRDGEWRVHARLPLHLAS</sequence>
<evidence type="ECO:0000259" key="11">
    <source>
        <dbReference type="Pfam" id="PF07730"/>
    </source>
</evidence>
<keyword evidence="10" id="KW-0812">Transmembrane</keyword>
<dbReference type="EC" id="2.7.13.3" evidence="2"/>
<dbReference type="RefSeq" id="WP_428837659.1">
    <property type="nucleotide sequence ID" value="NZ_BAAABY010000023.1"/>
</dbReference>
<feature type="transmembrane region" description="Helical" evidence="10">
    <location>
        <begin position="160"/>
        <end position="186"/>
    </location>
</feature>
<evidence type="ECO:0000313" key="13">
    <source>
        <dbReference type="Proteomes" id="UP001500909"/>
    </source>
</evidence>
<keyword evidence="10" id="KW-0472">Membrane</keyword>
<feature type="compositionally biased region" description="Gly residues" evidence="9">
    <location>
        <begin position="127"/>
        <end position="136"/>
    </location>
</feature>
<evidence type="ECO:0000256" key="5">
    <source>
        <dbReference type="ARBA" id="ARBA00022741"/>
    </source>
</evidence>
<accession>A0ABN1A107</accession>
<dbReference type="InterPro" id="IPR050482">
    <property type="entry name" value="Sensor_HK_TwoCompSys"/>
</dbReference>
<evidence type="ECO:0000256" key="6">
    <source>
        <dbReference type="ARBA" id="ARBA00022777"/>
    </source>
</evidence>
<dbReference type="SUPFAM" id="SSF55874">
    <property type="entry name" value="ATPase domain of HSP90 chaperone/DNA topoisomerase II/histidine kinase"/>
    <property type="match status" value="1"/>
</dbReference>
<comment type="caution">
    <text evidence="12">The sequence shown here is derived from an EMBL/GenBank/DDBJ whole genome shotgun (WGS) entry which is preliminary data.</text>
</comment>
<keyword evidence="6 12" id="KW-0418">Kinase</keyword>
<feature type="region of interest" description="Disordered" evidence="9">
    <location>
        <begin position="112"/>
        <end position="144"/>
    </location>
</feature>
<evidence type="ECO:0000256" key="2">
    <source>
        <dbReference type="ARBA" id="ARBA00012438"/>
    </source>
</evidence>